<comment type="subcellular location">
    <subcellularLocation>
        <location evidence="2">Membrane</location>
        <topology evidence="2">Multi-pass membrane protein</topology>
    </subcellularLocation>
</comment>
<dbReference type="CDD" id="cd08554">
    <property type="entry name" value="Cyt_b561"/>
    <property type="match status" value="1"/>
</dbReference>
<dbReference type="PROSITE" id="PS50939">
    <property type="entry name" value="CYTOCHROME_B561"/>
    <property type="match status" value="1"/>
</dbReference>
<evidence type="ECO:0000313" key="13">
    <source>
        <dbReference type="EMBL" id="CAL5218391.1"/>
    </source>
</evidence>
<accession>A0ABP1FHT9</accession>
<evidence type="ECO:0000256" key="6">
    <source>
        <dbReference type="ARBA" id="ARBA00022723"/>
    </source>
</evidence>
<dbReference type="PANTHER" id="PTHR10106">
    <property type="entry name" value="CYTOCHROME B561-RELATED"/>
    <property type="match status" value="1"/>
</dbReference>
<dbReference type="PANTHER" id="PTHR10106:SF0">
    <property type="entry name" value="LD36721P"/>
    <property type="match status" value="1"/>
</dbReference>
<dbReference type="Gene3D" id="1.20.120.1770">
    <property type="match status" value="1"/>
</dbReference>
<name>A0ABP1FHT9_9CHLO</name>
<keyword evidence="14" id="KW-1185">Reference proteome</keyword>
<feature type="transmembrane region" description="Helical" evidence="11">
    <location>
        <begin position="199"/>
        <end position="224"/>
    </location>
</feature>
<keyword evidence="10 11" id="KW-0472">Membrane</keyword>
<dbReference type="EMBL" id="CAXHTA020000001">
    <property type="protein sequence ID" value="CAL5218391.1"/>
    <property type="molecule type" value="Genomic_DNA"/>
</dbReference>
<reference evidence="13 14" key="1">
    <citation type="submission" date="2024-06" db="EMBL/GenBank/DDBJ databases">
        <authorList>
            <person name="Kraege A."/>
            <person name="Thomma B."/>
        </authorList>
    </citation>
    <scope>NUCLEOTIDE SEQUENCE [LARGE SCALE GENOMIC DNA]</scope>
</reference>
<evidence type="ECO:0000256" key="8">
    <source>
        <dbReference type="ARBA" id="ARBA00022989"/>
    </source>
</evidence>
<evidence type="ECO:0000256" key="9">
    <source>
        <dbReference type="ARBA" id="ARBA00023004"/>
    </source>
</evidence>
<evidence type="ECO:0000256" key="4">
    <source>
        <dbReference type="ARBA" id="ARBA00022617"/>
    </source>
</evidence>
<sequence>MDAMYGFSYLVPRVCWMTFLILMLVWICKTQNGFAYTNTKMGSQGYLNHHYIFMTVAWPICMFEAILSYRVPLYRMPDRYAHKYLHVALQTAAGVFILLGLIFVGLFKRYNGEYQFWSVHSWLGAIAIAMYIAQYIAGFWAYLVSRWSPERKAAFYSVHRFLGSANLLTAFTAIAAGLAEVQTFDIFAKKGIKGFYTDYSYSLISIVLPIMTLMVLIQALVVVYNLMHGQQAIPVSSSVSSAKATNGVRTSV</sequence>
<evidence type="ECO:0000256" key="1">
    <source>
        <dbReference type="ARBA" id="ARBA00001970"/>
    </source>
</evidence>
<evidence type="ECO:0000256" key="3">
    <source>
        <dbReference type="ARBA" id="ARBA00022448"/>
    </source>
</evidence>
<evidence type="ECO:0000256" key="10">
    <source>
        <dbReference type="ARBA" id="ARBA00023136"/>
    </source>
</evidence>
<evidence type="ECO:0000256" key="11">
    <source>
        <dbReference type="SAM" id="Phobius"/>
    </source>
</evidence>
<dbReference type="Proteomes" id="UP001497392">
    <property type="component" value="Unassembled WGS sequence"/>
</dbReference>
<evidence type="ECO:0000256" key="7">
    <source>
        <dbReference type="ARBA" id="ARBA00022982"/>
    </source>
</evidence>
<feature type="transmembrane region" description="Helical" evidence="11">
    <location>
        <begin position="7"/>
        <end position="27"/>
    </location>
</feature>
<protein>
    <submittedName>
        <fullName evidence="13">G64 protein</fullName>
    </submittedName>
</protein>
<keyword evidence="4" id="KW-0349">Heme</keyword>
<keyword evidence="7" id="KW-0249">Electron transport</keyword>
<evidence type="ECO:0000313" key="14">
    <source>
        <dbReference type="Proteomes" id="UP001497392"/>
    </source>
</evidence>
<dbReference type="Pfam" id="PF03188">
    <property type="entry name" value="Cytochrom_B561"/>
    <property type="match status" value="1"/>
</dbReference>
<evidence type="ECO:0000259" key="12">
    <source>
        <dbReference type="PROSITE" id="PS50939"/>
    </source>
</evidence>
<keyword evidence="6" id="KW-0479">Metal-binding</keyword>
<feature type="transmembrane region" description="Helical" evidence="11">
    <location>
        <begin position="87"/>
        <end position="107"/>
    </location>
</feature>
<feature type="transmembrane region" description="Helical" evidence="11">
    <location>
        <begin position="47"/>
        <end position="67"/>
    </location>
</feature>
<dbReference type="InterPro" id="IPR006593">
    <property type="entry name" value="Cyt_b561/ferric_Rdtase_TM"/>
</dbReference>
<keyword evidence="8 11" id="KW-1133">Transmembrane helix</keyword>
<dbReference type="InterPro" id="IPR043205">
    <property type="entry name" value="CYB561/CYBRD1-like"/>
</dbReference>
<keyword evidence="9" id="KW-0408">Iron</keyword>
<dbReference type="SMART" id="SM00665">
    <property type="entry name" value="B561"/>
    <property type="match status" value="1"/>
</dbReference>
<comment type="caution">
    <text evidence="13">The sequence shown here is derived from an EMBL/GenBank/DDBJ whole genome shotgun (WGS) entry which is preliminary data.</text>
</comment>
<keyword evidence="5 11" id="KW-0812">Transmembrane</keyword>
<gene>
    <name evidence="13" type="primary">g64</name>
    <name evidence="13" type="ORF">VP750_LOCUS50</name>
</gene>
<keyword evidence="3" id="KW-0813">Transport</keyword>
<evidence type="ECO:0000256" key="2">
    <source>
        <dbReference type="ARBA" id="ARBA00004141"/>
    </source>
</evidence>
<feature type="domain" description="Cytochrome b561" evidence="12">
    <location>
        <begin position="11"/>
        <end position="224"/>
    </location>
</feature>
<organism evidence="13 14">
    <name type="scientific">Coccomyxa viridis</name>
    <dbReference type="NCBI Taxonomy" id="1274662"/>
    <lineage>
        <taxon>Eukaryota</taxon>
        <taxon>Viridiplantae</taxon>
        <taxon>Chlorophyta</taxon>
        <taxon>core chlorophytes</taxon>
        <taxon>Trebouxiophyceae</taxon>
        <taxon>Trebouxiophyceae incertae sedis</taxon>
        <taxon>Coccomyxaceae</taxon>
        <taxon>Coccomyxa</taxon>
    </lineage>
</organism>
<evidence type="ECO:0000256" key="5">
    <source>
        <dbReference type="ARBA" id="ARBA00022692"/>
    </source>
</evidence>
<proteinExistence type="predicted"/>
<feature type="transmembrane region" description="Helical" evidence="11">
    <location>
        <begin position="119"/>
        <end position="143"/>
    </location>
</feature>
<feature type="transmembrane region" description="Helical" evidence="11">
    <location>
        <begin position="155"/>
        <end position="179"/>
    </location>
</feature>
<comment type="cofactor">
    <cofactor evidence="1">
        <name>heme b</name>
        <dbReference type="ChEBI" id="CHEBI:60344"/>
    </cofactor>
</comment>